<keyword evidence="2" id="KW-1185">Reference proteome</keyword>
<dbReference type="RefSeq" id="WP_386250739.1">
    <property type="nucleotide sequence ID" value="NZ_JBHTRV010000025.1"/>
</dbReference>
<sequence length="140" mass="15336">MVRPNQAVNDGRIAVIMGCRTGLGTGRNIQLRGIPVIQVDPTWKSTPIVQSLCCHKRQGNQNPAIHHIAAVTLDSCEPFLWQKVGTKPGYADAVLDFCDTSRVFEASEDDDNVIPAVVIFAVAANRPELQQMERLEAQLA</sequence>
<dbReference type="Proteomes" id="UP001600424">
    <property type="component" value="Unassembled WGS sequence"/>
</dbReference>
<dbReference type="EMBL" id="JBHTRV010000025">
    <property type="protein sequence ID" value="MFE5983595.1"/>
    <property type="molecule type" value="Genomic_DNA"/>
</dbReference>
<name>A0ABW6J3K1_STRWE</name>
<proteinExistence type="predicted"/>
<evidence type="ECO:0000313" key="2">
    <source>
        <dbReference type="Proteomes" id="UP001600424"/>
    </source>
</evidence>
<protein>
    <submittedName>
        <fullName evidence="1">Uncharacterized protein</fullName>
    </submittedName>
</protein>
<reference evidence="1 2" key="1">
    <citation type="submission" date="2024-09" db="EMBL/GenBank/DDBJ databases">
        <title>The Natural Products Discovery Center: Release of the First 8490 Sequenced Strains for Exploring Actinobacteria Biosynthetic Diversity.</title>
        <authorList>
            <person name="Kalkreuter E."/>
            <person name="Kautsar S.A."/>
            <person name="Yang D."/>
            <person name="Bader C.D."/>
            <person name="Teijaro C.N."/>
            <person name="Fluegel L."/>
            <person name="Davis C.M."/>
            <person name="Simpson J.R."/>
            <person name="Lauterbach L."/>
            <person name="Steele A.D."/>
            <person name="Gui C."/>
            <person name="Meng S."/>
            <person name="Li G."/>
            <person name="Viehrig K."/>
            <person name="Ye F."/>
            <person name="Su P."/>
            <person name="Kiefer A.F."/>
            <person name="Nichols A."/>
            <person name="Cepeda A.J."/>
            <person name="Yan W."/>
            <person name="Fan B."/>
            <person name="Jiang Y."/>
            <person name="Adhikari A."/>
            <person name="Zheng C.-J."/>
            <person name="Schuster L."/>
            <person name="Cowan T.M."/>
            <person name="Smanski M.J."/>
            <person name="Chevrette M.G."/>
            <person name="De Carvalho L.P.S."/>
            <person name="Shen B."/>
        </authorList>
    </citation>
    <scope>NUCLEOTIDE SEQUENCE [LARGE SCALE GENOMIC DNA]</scope>
    <source>
        <strain evidence="1 2">NPDC056472</strain>
    </source>
</reference>
<gene>
    <name evidence="1" type="ORF">ACFQ63_28345</name>
</gene>
<evidence type="ECO:0000313" key="1">
    <source>
        <dbReference type="EMBL" id="MFE5983595.1"/>
    </source>
</evidence>
<organism evidence="1 2">
    <name type="scientific">Streptomyces wedmorensis</name>
    <dbReference type="NCBI Taxonomy" id="43759"/>
    <lineage>
        <taxon>Bacteria</taxon>
        <taxon>Bacillati</taxon>
        <taxon>Actinomycetota</taxon>
        <taxon>Actinomycetes</taxon>
        <taxon>Kitasatosporales</taxon>
        <taxon>Streptomycetaceae</taxon>
        <taxon>Streptomyces</taxon>
    </lineage>
</organism>
<accession>A0ABW6J3K1</accession>
<comment type="caution">
    <text evidence="1">The sequence shown here is derived from an EMBL/GenBank/DDBJ whole genome shotgun (WGS) entry which is preliminary data.</text>
</comment>